<feature type="transmembrane region" description="Helical" evidence="1">
    <location>
        <begin position="12"/>
        <end position="32"/>
    </location>
</feature>
<evidence type="ECO:0000256" key="1">
    <source>
        <dbReference type="SAM" id="Phobius"/>
    </source>
</evidence>
<dbReference type="Proteomes" id="UP000176547">
    <property type="component" value="Unassembled WGS sequence"/>
</dbReference>
<comment type="caution">
    <text evidence="2">The sequence shown here is derived from an EMBL/GenBank/DDBJ whole genome shotgun (WGS) entry which is preliminary data.</text>
</comment>
<evidence type="ECO:0000313" key="2">
    <source>
        <dbReference type="EMBL" id="OGE76538.1"/>
    </source>
</evidence>
<dbReference type="EMBL" id="MFEG01000004">
    <property type="protein sequence ID" value="OGE76538.1"/>
    <property type="molecule type" value="Genomic_DNA"/>
</dbReference>
<accession>A0A1F5NFZ3</accession>
<protein>
    <submittedName>
        <fullName evidence="2">Uncharacterized protein</fullName>
    </submittedName>
</protein>
<keyword evidence="1" id="KW-1133">Transmembrane helix</keyword>
<name>A0A1F5NFZ3_9BACT</name>
<keyword evidence="1" id="KW-0472">Membrane</keyword>
<gene>
    <name evidence="2" type="ORF">A3K06_02080</name>
</gene>
<organism evidence="2 3">
    <name type="scientific">Candidatus Doudnabacteria bacterium RIFCSPHIGHO2_01_52_17</name>
    <dbReference type="NCBI Taxonomy" id="1817820"/>
    <lineage>
        <taxon>Bacteria</taxon>
        <taxon>Candidatus Doudnaibacteriota</taxon>
    </lineage>
</organism>
<reference evidence="2 3" key="1">
    <citation type="journal article" date="2016" name="Nat. Commun.">
        <title>Thousands of microbial genomes shed light on interconnected biogeochemical processes in an aquifer system.</title>
        <authorList>
            <person name="Anantharaman K."/>
            <person name="Brown C.T."/>
            <person name="Hug L.A."/>
            <person name="Sharon I."/>
            <person name="Castelle C.J."/>
            <person name="Probst A.J."/>
            <person name="Thomas B.C."/>
            <person name="Singh A."/>
            <person name="Wilkins M.J."/>
            <person name="Karaoz U."/>
            <person name="Brodie E.L."/>
            <person name="Williams K.H."/>
            <person name="Hubbard S.S."/>
            <person name="Banfield J.F."/>
        </authorList>
    </citation>
    <scope>NUCLEOTIDE SEQUENCE [LARGE SCALE GENOMIC DNA]</scope>
</reference>
<dbReference type="AlphaFoldDB" id="A0A1F5NFZ3"/>
<proteinExistence type="predicted"/>
<keyword evidence="1" id="KW-0812">Transmembrane</keyword>
<sequence>MKVKVETPKTVFGCIVLALMYILGTYITFRFASGFEDPVFRFLGRFFGFIQLCRSLDPIVRLYTLLKHPGARCSETIVVKQGRDRESGVWMCWIDGPPMMVAHHEEPGKALAYLLIALGSPSDYRVVDADPNRPGES</sequence>
<evidence type="ECO:0000313" key="3">
    <source>
        <dbReference type="Proteomes" id="UP000176547"/>
    </source>
</evidence>